<proteinExistence type="predicted"/>
<organism evidence="1 2">
    <name type="scientific">Kluyvera genomosp. 3</name>
    <dbReference type="NCBI Taxonomy" id="2774055"/>
    <lineage>
        <taxon>Bacteria</taxon>
        <taxon>Pseudomonadati</taxon>
        <taxon>Pseudomonadota</taxon>
        <taxon>Gammaproteobacteria</taxon>
        <taxon>Enterobacterales</taxon>
        <taxon>Enterobacteriaceae</taxon>
        <taxon>Kluyvera</taxon>
    </lineage>
</organism>
<gene>
    <name evidence="1" type="ORF">GY169_05505</name>
</gene>
<dbReference type="KEGG" id="kgn:GY169_05505"/>
<dbReference type="Proteomes" id="UP000503580">
    <property type="component" value="Chromosome"/>
</dbReference>
<name>A0A6G9RIZ4_9ENTR</name>
<reference evidence="1 2" key="1">
    <citation type="submission" date="2020-02" db="EMBL/GenBank/DDBJ databases">
        <title>Whole genome PO2S7.</title>
        <authorList>
            <person name="Singha K.M."/>
        </authorList>
    </citation>
    <scope>NUCLEOTIDE SEQUENCE [LARGE SCALE GENOMIC DNA]</scope>
    <source>
        <strain evidence="1 2">PO2S7</strain>
    </source>
</reference>
<dbReference type="AlphaFoldDB" id="A0A6G9RIZ4"/>
<evidence type="ECO:0000313" key="2">
    <source>
        <dbReference type="Proteomes" id="UP000503580"/>
    </source>
</evidence>
<dbReference type="InterPro" id="IPR025048">
    <property type="entry name" value="DUF3987"/>
</dbReference>
<dbReference type="RefSeq" id="WP_167575195.1">
    <property type="nucleotide sequence ID" value="NZ_CP050321.1"/>
</dbReference>
<dbReference type="Pfam" id="PF13148">
    <property type="entry name" value="DUF3987"/>
    <property type="match status" value="1"/>
</dbReference>
<evidence type="ECO:0000313" key="1">
    <source>
        <dbReference type="EMBL" id="QIR26297.1"/>
    </source>
</evidence>
<keyword evidence="2" id="KW-1185">Reference proteome</keyword>
<dbReference type="EMBL" id="CP050321">
    <property type="protein sequence ID" value="QIR26297.1"/>
    <property type="molecule type" value="Genomic_DNA"/>
</dbReference>
<protein>
    <submittedName>
        <fullName evidence="1">DUF3987 domain-containing protein</fullName>
    </submittedName>
</protein>
<sequence length="520" mass="59198">MTYNPITTLSQLVSQSEESSLPITAFPQILQDVIRYLQDGSKYSAVLAASTVLAAVSNSCQSLIEVFNNNHGSSEPTALYFMTLGESGSGKTTLSKLVMKPYDALKAELAQEYLERLATYGRDFAVWKPELQALESKLRTAIKKDDNPEDIQARLQQHIARKPIQPIMPILVYNDTSLAALLDGLSINPSAFLRSEEGSRFFEHCTIAQQAFYNEAWDGGVYDYKRSNREPCSFKPTLTVSLMLQPSLFLSYMKKHGAEALDSGFLSRFLFASIPSNNNYPSGGMSYRYRQDTFSRDEEALCAFHTRITALLAKQKELIWSAEVKKKTLKLSPDAVAYWEGKHDEWISRAMTESSWSFIKSMVMKASGNTLRIAASLHYFVNQDDETISLDSLHRAAAIMEWYLSHTAEWFYQFTPQYKFQQDVQELTKWIHNKFASNNGLPFKKNYVIKYGPYRFRRSDILEPLLDYIMSTGIFAYIHKAPPHSAVYITWRMPNGYFAPIAEHNANKYSPPKQDDNPIS</sequence>
<accession>A0A6G9RIZ4</accession>